<evidence type="ECO:0000256" key="21">
    <source>
        <dbReference type="SAM" id="Phobius"/>
    </source>
</evidence>
<name>A0A7D4Q0B3_9SPHI</name>
<dbReference type="GO" id="GO:0005737">
    <property type="term" value="C:cytoplasm"/>
    <property type="evidence" value="ECO:0007669"/>
    <property type="project" value="UniProtKB-SubCell"/>
</dbReference>
<dbReference type="SMART" id="SM00028">
    <property type="entry name" value="TPR"/>
    <property type="match status" value="5"/>
</dbReference>
<dbReference type="RefSeq" id="WP_173413029.1">
    <property type="nucleotide sequence ID" value="NZ_CP054139.1"/>
</dbReference>
<keyword evidence="18 21" id="KW-0472">Membrane</keyword>
<keyword evidence="7" id="KW-1003">Cell membrane</keyword>
<evidence type="ECO:0000256" key="20">
    <source>
        <dbReference type="ARBA" id="ARBA00030800"/>
    </source>
</evidence>
<feature type="signal peptide" evidence="22">
    <location>
        <begin position="1"/>
        <end position="24"/>
    </location>
</feature>
<evidence type="ECO:0000313" key="25">
    <source>
        <dbReference type="Proteomes" id="UP000505355"/>
    </source>
</evidence>
<dbReference type="KEGG" id="mmab:HQ865_00645"/>
<comment type="catalytic activity">
    <reaction evidence="1">
        <text>ATP + protein L-histidine = ADP + protein N-phospho-L-histidine.</text>
        <dbReference type="EC" id="2.7.13.3"/>
    </reaction>
</comment>
<dbReference type="InterPro" id="IPR003594">
    <property type="entry name" value="HATPase_dom"/>
</dbReference>
<keyword evidence="8" id="KW-0004">4Fe-4S</keyword>
<keyword evidence="16" id="KW-0902">Two-component regulatory system</keyword>
<evidence type="ECO:0000256" key="10">
    <source>
        <dbReference type="ARBA" id="ARBA00022679"/>
    </source>
</evidence>
<dbReference type="Pfam" id="PF13424">
    <property type="entry name" value="TPR_12"/>
    <property type="match status" value="2"/>
</dbReference>
<evidence type="ECO:0000256" key="13">
    <source>
        <dbReference type="ARBA" id="ARBA00022777"/>
    </source>
</evidence>
<sequence length="655" mass="73387">MHHTFYPSRYLLLLFCMLAIPATAQVKRITDSLDNLLQTGNLAGTARIDVANKLATYLVRKNSDKAKALAAQTLPESIKLDYKEGEGMANMIYTMVYQQNGMLDSGLAYAERAIRILPSVPKKTIEAGVCYELKAMMLRAKDEHSASITAYLESVKYFEKAGYTSGIADSYVGIANILTARGQYDEANTYHQKALDVYIQLKRQSFIAQELGNLGIVASRMKQYARSEKYFRQGLDIVKAEGDSSGIADVNSDMGEMYVTSKQYAKAIPVLKQAEAIRKKTNELKNLSYTLNYLGLAYEGLGDKTKAIAYMKQAHTLAAKLNNTTQLQDSFEAMSAFYAHNRQLDSAYFFSNKFKLLKDSVDITDNKAAFNALLVKYETGKKQQQIDMLNKANTIQKLSIASRNKTIGIIIGLFITTGVFVAMFYNRRQLKQKAAMQQQLIIQQNRMTEAVIEAEEKERKRIASDLHDGVGQLFSAVKMNLGGLMERVKMDREEDRFLAEKTMALVEESCKEVRVISHQMMPNMLLRSGIASDVKSFIEKIDSERLKVNVEANGFKNRIESNVETVLYRVIQETVNNVIKHARASRLDILLNRDATGITTVINDNGVGFNTQQKDGFTGIGLKNIATRIEYLKGTVEYYSSPGKGTSVNIWVPVT</sequence>
<accession>A0A7D4Q0B3</accession>
<dbReference type="Gene3D" id="1.20.5.1930">
    <property type="match status" value="1"/>
</dbReference>
<dbReference type="GO" id="GO:0000155">
    <property type="term" value="F:phosphorelay sensor kinase activity"/>
    <property type="evidence" value="ECO:0007669"/>
    <property type="project" value="InterPro"/>
</dbReference>
<dbReference type="AlphaFoldDB" id="A0A7D4Q0B3"/>
<evidence type="ECO:0000256" key="22">
    <source>
        <dbReference type="SAM" id="SignalP"/>
    </source>
</evidence>
<evidence type="ECO:0000256" key="11">
    <source>
        <dbReference type="ARBA" id="ARBA00022692"/>
    </source>
</evidence>
<keyword evidence="14 21" id="KW-1133">Transmembrane helix</keyword>
<keyword evidence="11 21" id="KW-0812">Transmembrane</keyword>
<evidence type="ECO:0000256" key="17">
    <source>
        <dbReference type="ARBA" id="ARBA00023014"/>
    </source>
</evidence>
<evidence type="ECO:0000256" key="3">
    <source>
        <dbReference type="ARBA" id="ARBA00004496"/>
    </source>
</evidence>
<keyword evidence="13 24" id="KW-0418">Kinase</keyword>
<keyword evidence="9" id="KW-0963">Cytoplasm</keyword>
<comment type="subcellular location">
    <subcellularLocation>
        <location evidence="4">Cell membrane</location>
        <topology evidence="4">Multi-pass membrane protein</topology>
    </subcellularLocation>
    <subcellularLocation>
        <location evidence="3">Cytoplasm</location>
    </subcellularLocation>
</comment>
<keyword evidence="12" id="KW-0479">Metal-binding</keyword>
<evidence type="ECO:0000259" key="23">
    <source>
        <dbReference type="PROSITE" id="PS50109"/>
    </source>
</evidence>
<keyword evidence="25" id="KW-1185">Reference proteome</keyword>
<dbReference type="Gene3D" id="1.25.40.10">
    <property type="entry name" value="Tetratricopeptide repeat domain"/>
    <property type="match status" value="2"/>
</dbReference>
<dbReference type="InterPro" id="IPR011990">
    <property type="entry name" value="TPR-like_helical_dom_sf"/>
</dbReference>
<dbReference type="InterPro" id="IPR050482">
    <property type="entry name" value="Sensor_HK_TwoCompSys"/>
</dbReference>
<feature type="chain" id="PRO_5028854361" description="Oxygen sensor histidine kinase NreB" evidence="22">
    <location>
        <begin position="25"/>
        <end position="655"/>
    </location>
</feature>
<dbReference type="GO" id="GO:0051539">
    <property type="term" value="F:4 iron, 4 sulfur cluster binding"/>
    <property type="evidence" value="ECO:0007669"/>
    <property type="project" value="UniProtKB-KW"/>
</dbReference>
<dbReference type="InterPro" id="IPR005467">
    <property type="entry name" value="His_kinase_dom"/>
</dbReference>
<evidence type="ECO:0000256" key="6">
    <source>
        <dbReference type="ARBA" id="ARBA00017322"/>
    </source>
</evidence>
<dbReference type="EMBL" id="CP054139">
    <property type="protein sequence ID" value="QKJ28327.1"/>
    <property type="molecule type" value="Genomic_DNA"/>
</dbReference>
<dbReference type="Pfam" id="PF07730">
    <property type="entry name" value="HisKA_3"/>
    <property type="match status" value="1"/>
</dbReference>
<evidence type="ECO:0000256" key="9">
    <source>
        <dbReference type="ARBA" id="ARBA00022490"/>
    </source>
</evidence>
<keyword evidence="22" id="KW-0732">Signal</keyword>
<reference evidence="24 25" key="1">
    <citation type="submission" date="2020-05" db="EMBL/GenBank/DDBJ databases">
        <title>Mucilaginibacter mali sp. nov.</title>
        <authorList>
            <person name="Kim H.S."/>
            <person name="Lee K.C."/>
            <person name="Suh M.K."/>
            <person name="Kim J.-S."/>
            <person name="Han K.-I."/>
            <person name="Eom M.K."/>
            <person name="Shin Y.K."/>
            <person name="Lee J.-S."/>
        </authorList>
    </citation>
    <scope>NUCLEOTIDE SEQUENCE [LARGE SCALE GENOMIC DNA]</scope>
    <source>
        <strain evidence="24 25">G2-14</strain>
    </source>
</reference>
<evidence type="ECO:0000313" key="24">
    <source>
        <dbReference type="EMBL" id="QKJ28327.1"/>
    </source>
</evidence>
<evidence type="ECO:0000256" key="15">
    <source>
        <dbReference type="ARBA" id="ARBA00023004"/>
    </source>
</evidence>
<comment type="function">
    <text evidence="19">Member of the two-component regulatory system NreB/NreC involved in the control of dissimilatory nitrate/nitrite reduction in response to oxygen. NreB functions as a direct oxygen sensor histidine kinase which is autophosphorylated, in the absence of oxygen, probably at the conserved histidine residue, and transfers its phosphate group probably to a conserved aspartate residue of NreC. NreB/NreC activates the expression of the nitrate (narGHJI) and nitrite (nir) reductase operons, as well as the putative nitrate transporter gene narT.</text>
</comment>
<gene>
    <name evidence="24" type="ORF">HQ865_00645</name>
</gene>
<dbReference type="SUPFAM" id="SSF55874">
    <property type="entry name" value="ATPase domain of HSP90 chaperone/DNA topoisomerase II/histidine kinase"/>
    <property type="match status" value="1"/>
</dbReference>
<dbReference type="InterPro" id="IPR011712">
    <property type="entry name" value="Sig_transdc_His_kin_sub3_dim/P"/>
</dbReference>
<dbReference type="SUPFAM" id="SSF48452">
    <property type="entry name" value="TPR-like"/>
    <property type="match status" value="1"/>
</dbReference>
<comment type="cofactor">
    <cofactor evidence="2">
        <name>[4Fe-4S] cluster</name>
        <dbReference type="ChEBI" id="CHEBI:49883"/>
    </cofactor>
</comment>
<evidence type="ECO:0000256" key="12">
    <source>
        <dbReference type="ARBA" id="ARBA00022723"/>
    </source>
</evidence>
<protein>
    <recommendedName>
        <fullName evidence="6">Oxygen sensor histidine kinase NreB</fullName>
        <ecNumber evidence="5">2.7.13.3</ecNumber>
    </recommendedName>
    <alternativeName>
        <fullName evidence="20">Nitrogen regulation protein B</fullName>
    </alternativeName>
</protein>
<evidence type="ECO:0000256" key="1">
    <source>
        <dbReference type="ARBA" id="ARBA00000085"/>
    </source>
</evidence>
<dbReference type="Proteomes" id="UP000505355">
    <property type="component" value="Chromosome"/>
</dbReference>
<evidence type="ECO:0000256" key="5">
    <source>
        <dbReference type="ARBA" id="ARBA00012438"/>
    </source>
</evidence>
<dbReference type="CDD" id="cd16917">
    <property type="entry name" value="HATPase_UhpB-NarQ-NarX-like"/>
    <property type="match status" value="1"/>
</dbReference>
<dbReference type="GO" id="GO:0046872">
    <property type="term" value="F:metal ion binding"/>
    <property type="evidence" value="ECO:0007669"/>
    <property type="project" value="UniProtKB-KW"/>
</dbReference>
<evidence type="ECO:0000256" key="2">
    <source>
        <dbReference type="ARBA" id="ARBA00001966"/>
    </source>
</evidence>
<evidence type="ECO:0000256" key="4">
    <source>
        <dbReference type="ARBA" id="ARBA00004651"/>
    </source>
</evidence>
<dbReference type="PROSITE" id="PS50109">
    <property type="entry name" value="HIS_KIN"/>
    <property type="match status" value="1"/>
</dbReference>
<evidence type="ECO:0000256" key="18">
    <source>
        <dbReference type="ARBA" id="ARBA00023136"/>
    </source>
</evidence>
<evidence type="ECO:0000256" key="8">
    <source>
        <dbReference type="ARBA" id="ARBA00022485"/>
    </source>
</evidence>
<keyword evidence="10" id="KW-0808">Transferase</keyword>
<dbReference type="Gene3D" id="3.30.565.10">
    <property type="entry name" value="Histidine kinase-like ATPase, C-terminal domain"/>
    <property type="match status" value="1"/>
</dbReference>
<dbReference type="Pfam" id="PF02518">
    <property type="entry name" value="HATPase_c"/>
    <property type="match status" value="1"/>
</dbReference>
<dbReference type="GO" id="GO:0046983">
    <property type="term" value="F:protein dimerization activity"/>
    <property type="evidence" value="ECO:0007669"/>
    <property type="project" value="InterPro"/>
</dbReference>
<dbReference type="InterPro" id="IPR036890">
    <property type="entry name" value="HATPase_C_sf"/>
</dbReference>
<dbReference type="InterPro" id="IPR019734">
    <property type="entry name" value="TPR_rpt"/>
</dbReference>
<organism evidence="24 25">
    <name type="scientific">Mucilaginibacter mali</name>
    <dbReference type="NCBI Taxonomy" id="2740462"/>
    <lineage>
        <taxon>Bacteria</taxon>
        <taxon>Pseudomonadati</taxon>
        <taxon>Bacteroidota</taxon>
        <taxon>Sphingobacteriia</taxon>
        <taxon>Sphingobacteriales</taxon>
        <taxon>Sphingobacteriaceae</taxon>
        <taxon>Mucilaginibacter</taxon>
    </lineage>
</organism>
<evidence type="ECO:0000256" key="7">
    <source>
        <dbReference type="ARBA" id="ARBA00022475"/>
    </source>
</evidence>
<feature type="domain" description="Histidine kinase" evidence="23">
    <location>
        <begin position="567"/>
        <end position="655"/>
    </location>
</feature>
<feature type="transmembrane region" description="Helical" evidence="21">
    <location>
        <begin position="407"/>
        <end position="426"/>
    </location>
</feature>
<dbReference type="EC" id="2.7.13.3" evidence="5"/>
<evidence type="ECO:0000256" key="16">
    <source>
        <dbReference type="ARBA" id="ARBA00023012"/>
    </source>
</evidence>
<keyword evidence="17" id="KW-0411">Iron-sulfur</keyword>
<proteinExistence type="predicted"/>
<dbReference type="PANTHER" id="PTHR24421:SF37">
    <property type="entry name" value="SENSOR HISTIDINE KINASE NARS"/>
    <property type="match status" value="1"/>
</dbReference>
<dbReference type="GO" id="GO:0005886">
    <property type="term" value="C:plasma membrane"/>
    <property type="evidence" value="ECO:0007669"/>
    <property type="project" value="UniProtKB-SubCell"/>
</dbReference>
<keyword evidence="15" id="KW-0408">Iron</keyword>
<dbReference type="PRINTS" id="PR00344">
    <property type="entry name" value="BCTRLSENSOR"/>
</dbReference>
<evidence type="ECO:0000256" key="14">
    <source>
        <dbReference type="ARBA" id="ARBA00022989"/>
    </source>
</evidence>
<dbReference type="InterPro" id="IPR004358">
    <property type="entry name" value="Sig_transdc_His_kin-like_C"/>
</dbReference>
<evidence type="ECO:0000256" key="19">
    <source>
        <dbReference type="ARBA" id="ARBA00024827"/>
    </source>
</evidence>
<dbReference type="PANTHER" id="PTHR24421">
    <property type="entry name" value="NITRATE/NITRITE SENSOR PROTEIN NARX-RELATED"/>
    <property type="match status" value="1"/>
</dbReference>